<dbReference type="Pfam" id="PF17389">
    <property type="entry name" value="Bac_rhamnosid6H"/>
    <property type="match status" value="1"/>
</dbReference>
<evidence type="ECO:0000313" key="3">
    <source>
        <dbReference type="Proteomes" id="UP000824025"/>
    </source>
</evidence>
<dbReference type="Gene3D" id="1.50.10.10">
    <property type="match status" value="1"/>
</dbReference>
<proteinExistence type="predicted"/>
<dbReference type="GO" id="GO:0005975">
    <property type="term" value="P:carbohydrate metabolic process"/>
    <property type="evidence" value="ECO:0007669"/>
    <property type="project" value="InterPro"/>
</dbReference>
<dbReference type="Proteomes" id="UP000824025">
    <property type="component" value="Unassembled WGS sequence"/>
</dbReference>
<accession>A0A9D2D5P0</accession>
<evidence type="ECO:0000259" key="1">
    <source>
        <dbReference type="Pfam" id="PF17389"/>
    </source>
</evidence>
<dbReference type="PANTHER" id="PTHR34987:SF2">
    <property type="entry name" value="B, PUTATIVE (AFU_ORTHOLOGUE AFUA_7G05040)-RELATED"/>
    <property type="match status" value="1"/>
</dbReference>
<dbReference type="InterPro" id="IPR012341">
    <property type="entry name" value="6hp_glycosidase-like_sf"/>
</dbReference>
<dbReference type="AlphaFoldDB" id="A0A9D2D5P0"/>
<reference evidence="2" key="1">
    <citation type="journal article" date="2021" name="PeerJ">
        <title>Extensive microbial diversity within the chicken gut microbiome revealed by metagenomics and culture.</title>
        <authorList>
            <person name="Gilroy R."/>
            <person name="Ravi A."/>
            <person name="Getino M."/>
            <person name="Pursley I."/>
            <person name="Horton D.L."/>
            <person name="Alikhan N.F."/>
            <person name="Baker D."/>
            <person name="Gharbi K."/>
            <person name="Hall N."/>
            <person name="Watson M."/>
            <person name="Adriaenssens E.M."/>
            <person name="Foster-Nyarko E."/>
            <person name="Jarju S."/>
            <person name="Secka A."/>
            <person name="Antonio M."/>
            <person name="Oren A."/>
            <person name="Chaudhuri R.R."/>
            <person name="La Ragione R."/>
            <person name="Hildebrand F."/>
            <person name="Pallen M.J."/>
        </authorList>
    </citation>
    <scope>NUCLEOTIDE SEQUENCE</scope>
    <source>
        <strain evidence="2">CHK192-19661</strain>
    </source>
</reference>
<dbReference type="Gene3D" id="2.60.120.260">
    <property type="entry name" value="Galactose-binding domain-like"/>
    <property type="match status" value="2"/>
</dbReference>
<dbReference type="SUPFAM" id="SSF48208">
    <property type="entry name" value="Six-hairpin glycosidases"/>
    <property type="match status" value="1"/>
</dbReference>
<dbReference type="PANTHER" id="PTHR34987">
    <property type="entry name" value="C, PUTATIVE (AFU_ORTHOLOGUE AFUA_3G02880)-RELATED"/>
    <property type="match status" value="1"/>
</dbReference>
<gene>
    <name evidence="2" type="ORF">H9726_00295</name>
</gene>
<feature type="domain" description="Alpha-L-rhamnosidase six-hairpin glycosidase" evidence="1">
    <location>
        <begin position="338"/>
        <end position="668"/>
    </location>
</feature>
<comment type="caution">
    <text evidence="2">The sequence shown here is derived from an EMBL/GenBank/DDBJ whole genome shotgun (WGS) entry which is preliminary data.</text>
</comment>
<dbReference type="InterPro" id="IPR008928">
    <property type="entry name" value="6-hairpin_glycosidase_sf"/>
</dbReference>
<sequence>MRYWIRADVPVTENEYHEFLHTFDASGGKGRLFISSETDYCAFLNGKAVGYGQYHDLPSYKVYDEYEVSLRKGKNVLAVVAYFGHTPTASYVEKGLGLLFSVEGEGGILCESGKRTLSRPSRVYESGTGVPLITGQLGYSYRCDLGAEDGWVCGEGEGFLPSLEICEEGTLYPRPVQKLKEHGNVSRAIRAGSWKFCGGETAAERMQLAEISERPAGFALPDKEGVAIEGERVYLLCDLGEEKTGILTFDIEVPAACGMCVAYGEHIADGRVRSYISGRNFSFEFRLKAGRNRFTGPFRRLGGRYISLFLDAPRAVVYDFNVISTDYPVTEKKRTFADARLQQIYDTCVRTLKVCMHEHYEDTPWREQALYAMDSRNQMLCGYFAFEGYSFARASLHLLSENLRADGFFTLTSPKSLALGELTIPCFSLVQFCAMEEYARYAGDISLFEQHAEKYRTVMRNFLSRREKNGLLKAIKGLCYWNFYEWAEGMEGNFLCEAEDRYEAPLNAFLILALRSYIALLRRAGTYGGEYDADLAGLISAFEAFYDGEKGCWADFMSDGELSHYSELTNSLAVLVSGERERAARAAELLSGPSFLGKITLNHSIFKFEALLRADKERYAACVLGEIRAVWGKMLDEGATTFYEEAAGEKAFNRAGSLSHGWSAVPAYILCKLFYPQEVKE</sequence>
<name>A0A9D2D5P0_9FIRM</name>
<dbReference type="InterPro" id="IPR035396">
    <property type="entry name" value="Bac_rhamnosid6H"/>
</dbReference>
<dbReference type="EMBL" id="DXCF01000002">
    <property type="protein sequence ID" value="HIZ08901.1"/>
    <property type="molecule type" value="Genomic_DNA"/>
</dbReference>
<organism evidence="2 3">
    <name type="scientific">Candidatus Borkfalkia avicola</name>
    <dbReference type="NCBI Taxonomy" id="2838503"/>
    <lineage>
        <taxon>Bacteria</taxon>
        <taxon>Bacillati</taxon>
        <taxon>Bacillota</taxon>
        <taxon>Clostridia</taxon>
        <taxon>Christensenellales</taxon>
        <taxon>Christensenellaceae</taxon>
        <taxon>Candidatus Borkfalkia</taxon>
    </lineage>
</organism>
<evidence type="ECO:0000313" key="2">
    <source>
        <dbReference type="EMBL" id="HIZ08901.1"/>
    </source>
</evidence>
<protein>
    <recommendedName>
        <fullName evidence="1">Alpha-L-rhamnosidase six-hairpin glycosidase domain-containing protein</fullName>
    </recommendedName>
</protein>
<reference evidence="2" key="2">
    <citation type="submission" date="2021-04" db="EMBL/GenBank/DDBJ databases">
        <authorList>
            <person name="Gilroy R."/>
        </authorList>
    </citation>
    <scope>NUCLEOTIDE SEQUENCE</scope>
    <source>
        <strain evidence="2">CHK192-19661</strain>
    </source>
</reference>